<organism evidence="9 10">
    <name type="scientific">Collybia nuda</name>
    <dbReference type="NCBI Taxonomy" id="64659"/>
    <lineage>
        <taxon>Eukaryota</taxon>
        <taxon>Fungi</taxon>
        <taxon>Dikarya</taxon>
        <taxon>Basidiomycota</taxon>
        <taxon>Agaricomycotina</taxon>
        <taxon>Agaricomycetes</taxon>
        <taxon>Agaricomycetidae</taxon>
        <taxon>Agaricales</taxon>
        <taxon>Tricholomatineae</taxon>
        <taxon>Clitocybaceae</taxon>
        <taxon>Collybia</taxon>
    </lineage>
</organism>
<comment type="similarity">
    <text evidence="1">Belongs to the TALE/M-ATYP homeobox family.</text>
</comment>
<feature type="domain" description="Mating-type protein C-terminal" evidence="8">
    <location>
        <begin position="214"/>
        <end position="663"/>
    </location>
</feature>
<reference evidence="9" key="1">
    <citation type="submission" date="2020-11" db="EMBL/GenBank/DDBJ databases">
        <authorList>
            <consortium name="DOE Joint Genome Institute"/>
            <person name="Ahrendt S."/>
            <person name="Riley R."/>
            <person name="Andreopoulos W."/>
            <person name="Labutti K."/>
            <person name="Pangilinan J."/>
            <person name="Ruiz-Duenas F.J."/>
            <person name="Barrasa J.M."/>
            <person name="Sanchez-Garcia M."/>
            <person name="Camarero S."/>
            <person name="Miyauchi S."/>
            <person name="Serrano A."/>
            <person name="Linde D."/>
            <person name="Babiker R."/>
            <person name="Drula E."/>
            <person name="Ayuso-Fernandez I."/>
            <person name="Pacheco R."/>
            <person name="Padilla G."/>
            <person name="Ferreira P."/>
            <person name="Barriuso J."/>
            <person name="Kellner H."/>
            <person name="Castanera R."/>
            <person name="Alfaro M."/>
            <person name="Ramirez L."/>
            <person name="Pisabarro A.G."/>
            <person name="Kuo A."/>
            <person name="Tritt A."/>
            <person name="Lipzen A."/>
            <person name="He G."/>
            <person name="Yan M."/>
            <person name="Ng V."/>
            <person name="Cullen D."/>
            <person name="Martin F."/>
            <person name="Rosso M.-N."/>
            <person name="Henrissat B."/>
            <person name="Hibbett D."/>
            <person name="Martinez A.T."/>
            <person name="Grigoriev I.V."/>
        </authorList>
    </citation>
    <scope>NUCLEOTIDE SEQUENCE</scope>
    <source>
        <strain evidence="9">CBS 247.69</strain>
    </source>
</reference>
<dbReference type="InterPro" id="IPR024333">
    <property type="entry name" value="Mating-type_A-alpha/beta_1_N"/>
</dbReference>
<dbReference type="Proteomes" id="UP000807353">
    <property type="component" value="Unassembled WGS sequence"/>
</dbReference>
<evidence type="ECO:0000256" key="1">
    <source>
        <dbReference type="ARBA" id="ARBA00005800"/>
    </source>
</evidence>
<dbReference type="OrthoDB" id="250329at2759"/>
<accession>A0A9P6CGB0</accession>
<feature type="compositionally biased region" description="Polar residues" evidence="5">
    <location>
        <begin position="307"/>
        <end position="316"/>
    </location>
</feature>
<evidence type="ECO:0000259" key="8">
    <source>
        <dbReference type="Pfam" id="PF12737"/>
    </source>
</evidence>
<evidence type="ECO:0000256" key="3">
    <source>
        <dbReference type="ARBA" id="ARBA00023155"/>
    </source>
</evidence>
<evidence type="ECO:0000313" key="10">
    <source>
        <dbReference type="Proteomes" id="UP000807353"/>
    </source>
</evidence>
<feature type="compositionally biased region" description="Polar residues" evidence="5">
    <location>
        <begin position="370"/>
        <end position="386"/>
    </location>
</feature>
<dbReference type="EMBL" id="MU150310">
    <property type="protein sequence ID" value="KAF9459834.1"/>
    <property type="molecule type" value="Genomic_DNA"/>
</dbReference>
<dbReference type="InterPro" id="IPR001356">
    <property type="entry name" value="HD"/>
</dbReference>
<keyword evidence="10" id="KW-1185">Reference proteome</keyword>
<sequence length="667" mass="73854">MMADTDSLISKRLVAVEDDLLEAIVDRPSLAAFDFRWSSLVGDVNEAIAADALSIETMQLAYGLSEKVADVVETFLNLEALSEQIMSSLAIDASSILSSSSNLPTSSSPHSPLSNTFDIPELPTNTSLPPYVEPSCQWLMKNIHNPYPAAHVRNQIAQDTGCPRKDIDGWFIDARKRIGWNALRKSHFSNKRAEIVDAAMRFFIEADSRRPLDPQVTCAFAEIDSCAKSLYSQKLYRSDLAVKLDIAVKDMTPEMKVQAKTEEQCRRSQEKIQIPTIRNISTYPTPVCSPIDPSPCLPLVDEDDLESNVSQSISQPNRKRRATSPDPGISNRSIKRPRIDDPTSPKHSSYELGLPSPAASVHEPLATVCDDSTSETTYSPTSVNGSTRKRRLSDSDNGRTLKRSHIVPDMPNPDSTMAPLSLESSLLDVVQLDDWFRNHANLSSFPNVGANLPTPFEVEFYDFSQHLDQNQVANMFQYPSPMQDYDRLSPVSDIPGTCSFDLDISTNTFNYEELFLSDDHLHKGRAQDTAQIPIVSNVHEGPSAVSFPPDFLNSYGSLPRTADPTCNISTSSPIPDNPATNLDWILSTFNSQTGVQGDKNQNIINLSHMGVFSPLINTALRNDSQAQNPPNQRRVSAQEERAAKQQRLFEIQETARRLEAELAASPC</sequence>
<keyword evidence="2 9" id="KW-0238">DNA-binding</keyword>
<dbReference type="InterPro" id="IPR009057">
    <property type="entry name" value="Homeodomain-like_sf"/>
</dbReference>
<proteinExistence type="inferred from homology"/>
<dbReference type="Pfam" id="PF05920">
    <property type="entry name" value="Homeobox_KN"/>
    <property type="match status" value="1"/>
</dbReference>
<evidence type="ECO:0000313" key="9">
    <source>
        <dbReference type="EMBL" id="KAF9459834.1"/>
    </source>
</evidence>
<protein>
    <submittedName>
        <fullName evidence="9">C-terminal domain of homeodomain 1-domain-containing protein</fullName>
    </submittedName>
</protein>
<feature type="domain" description="KN homeodomain" evidence="6">
    <location>
        <begin position="138"/>
        <end position="177"/>
    </location>
</feature>
<evidence type="ECO:0000256" key="5">
    <source>
        <dbReference type="SAM" id="MobiDB-lite"/>
    </source>
</evidence>
<dbReference type="GO" id="GO:0006355">
    <property type="term" value="P:regulation of DNA-templated transcription"/>
    <property type="evidence" value="ECO:0007669"/>
    <property type="project" value="InterPro"/>
</dbReference>
<dbReference type="Gene3D" id="1.10.10.60">
    <property type="entry name" value="Homeodomain-like"/>
    <property type="match status" value="1"/>
</dbReference>
<dbReference type="CDD" id="cd00086">
    <property type="entry name" value="homeodomain"/>
    <property type="match status" value="1"/>
</dbReference>
<keyword evidence="3 9" id="KW-0371">Homeobox</keyword>
<feature type="compositionally biased region" description="Polar residues" evidence="5">
    <location>
        <begin position="622"/>
        <end position="635"/>
    </location>
</feature>
<feature type="region of interest" description="Disordered" evidence="5">
    <location>
        <begin position="622"/>
        <end position="644"/>
    </location>
</feature>
<dbReference type="InterPro" id="IPR008422">
    <property type="entry name" value="KN_HD"/>
</dbReference>
<comment type="caution">
    <text evidence="9">The sequence shown here is derived from an EMBL/GenBank/DDBJ whole genome shotgun (WGS) entry which is preliminary data.</text>
</comment>
<gene>
    <name evidence="9" type="ORF">BDZ94DRAFT_1198989</name>
</gene>
<evidence type="ECO:0000256" key="2">
    <source>
        <dbReference type="ARBA" id="ARBA00023125"/>
    </source>
</evidence>
<dbReference type="AlphaFoldDB" id="A0A9P6CGB0"/>
<evidence type="ECO:0000259" key="7">
    <source>
        <dbReference type="Pfam" id="PF12731"/>
    </source>
</evidence>
<dbReference type="GO" id="GO:0003677">
    <property type="term" value="F:DNA binding"/>
    <property type="evidence" value="ECO:0007669"/>
    <property type="project" value="UniProtKB-KW"/>
</dbReference>
<evidence type="ECO:0000259" key="6">
    <source>
        <dbReference type="Pfam" id="PF05920"/>
    </source>
</evidence>
<evidence type="ECO:0000256" key="4">
    <source>
        <dbReference type="ARBA" id="ARBA00023242"/>
    </source>
</evidence>
<dbReference type="InterPro" id="IPR024441">
    <property type="entry name" value="Homeodomain1_C"/>
</dbReference>
<name>A0A9P6CGB0_9AGAR</name>
<dbReference type="Pfam" id="PF12731">
    <property type="entry name" value="Mating_N"/>
    <property type="match status" value="1"/>
</dbReference>
<feature type="domain" description="Mating-type protein A-alpha/beta 1 N-terminal" evidence="7">
    <location>
        <begin position="3"/>
        <end position="88"/>
    </location>
</feature>
<dbReference type="SUPFAM" id="SSF46689">
    <property type="entry name" value="Homeodomain-like"/>
    <property type="match status" value="1"/>
</dbReference>
<feature type="region of interest" description="Disordered" evidence="5">
    <location>
        <begin position="299"/>
        <end position="419"/>
    </location>
</feature>
<keyword evidence="4" id="KW-0539">Nucleus</keyword>
<dbReference type="Pfam" id="PF12737">
    <property type="entry name" value="Mating_C"/>
    <property type="match status" value="1"/>
</dbReference>